<gene>
    <name evidence="1" type="ORF">TGDOM2_361000</name>
</gene>
<protein>
    <submittedName>
        <fullName evidence="1">Uncharacterized protein</fullName>
    </submittedName>
</protein>
<dbReference type="AlphaFoldDB" id="A0A086J9E2"/>
<name>A0A086J9E2_TOXGO</name>
<sequence length="145" mass="16469">MFSSTRILTSFEKKNSASLTMKQSVFSRRLRRGPRGLFFFLKFAPDSFASKFFSTLRGPPSLDFSTYSGRRTSRRRRSARKLAGQIYEQCFSRKAEAPASTAVAATGHSSETWNSSFRVVGERNEKQLFGEQEGFCLPPKLWSQS</sequence>
<reference evidence="1 2" key="1">
    <citation type="submission" date="2014-02" db="EMBL/GenBank/DDBJ databases">
        <authorList>
            <person name="Sibley D."/>
            <person name="Venepally P."/>
            <person name="Karamycheva S."/>
            <person name="Hadjithomas M."/>
            <person name="Khan A."/>
            <person name="Brunk B."/>
            <person name="Roos D."/>
            <person name="Caler E."/>
            <person name="Lorenzi H."/>
        </authorList>
    </citation>
    <scope>NUCLEOTIDE SEQUENCE [LARGE SCALE GENOMIC DNA]</scope>
    <source>
        <strain evidence="1 2">GAB2-2007-GAL-DOM2</strain>
    </source>
</reference>
<dbReference type="Proteomes" id="UP000028837">
    <property type="component" value="Unassembled WGS sequence"/>
</dbReference>
<organism evidence="1 2">
    <name type="scientific">Toxoplasma gondii GAB2-2007-GAL-DOM2</name>
    <dbReference type="NCBI Taxonomy" id="1130820"/>
    <lineage>
        <taxon>Eukaryota</taxon>
        <taxon>Sar</taxon>
        <taxon>Alveolata</taxon>
        <taxon>Apicomplexa</taxon>
        <taxon>Conoidasida</taxon>
        <taxon>Coccidia</taxon>
        <taxon>Eucoccidiorida</taxon>
        <taxon>Eimeriorina</taxon>
        <taxon>Sarcocystidae</taxon>
        <taxon>Toxoplasma</taxon>
    </lineage>
</organism>
<proteinExistence type="predicted"/>
<accession>A0A086J9E2</accession>
<evidence type="ECO:0000313" key="1">
    <source>
        <dbReference type="EMBL" id="KFG28760.1"/>
    </source>
</evidence>
<comment type="caution">
    <text evidence="1">The sequence shown here is derived from an EMBL/GenBank/DDBJ whole genome shotgun (WGS) entry which is preliminary data.</text>
</comment>
<evidence type="ECO:0000313" key="2">
    <source>
        <dbReference type="Proteomes" id="UP000028837"/>
    </source>
</evidence>
<dbReference type="EMBL" id="AHZU02001868">
    <property type="protein sequence ID" value="KFG28760.1"/>
    <property type="molecule type" value="Genomic_DNA"/>
</dbReference>
<dbReference type="VEuPathDB" id="ToxoDB:TGDOM2_361000"/>